<dbReference type="InterPro" id="IPR010727">
    <property type="entry name" value="DUF1302"/>
</dbReference>
<comment type="caution">
    <text evidence="2">The sequence shown here is derived from an EMBL/GenBank/DDBJ whole genome shotgun (WGS) entry which is preliminary data.</text>
</comment>
<dbReference type="AlphaFoldDB" id="A0A501PJX8"/>
<evidence type="ECO:0000313" key="3">
    <source>
        <dbReference type="Proteomes" id="UP000319148"/>
    </source>
</evidence>
<sequence>MKEKTRIQQLLGGAALATALSLAGAPGAQAYTSDDGTFELYGFVENATFVRKDKGLSKFRNTLQVEMTKRFNVGGLFDNLSLNTTLRGSYDGVYDLNSDEYGKDAGGSIMLESTFSGGPAAVPHGGGIVSTGLAFFGFDTAANPNAGLIVLGENTHATEGGVAFGVPVRPCDVDNRGCIAGYMDASLDELRFPEFNDRLDFLREFYLDGDIGFDNGDVLNIRLGRQQVVWGRTDLFRVLDVINPVDYSRHNIYDELEDIRIPQWMLTAEYRLGAAAGFEDLNFSVVWNFDRFRPSNLGQGGTPYQILAAGEFFRGMKNCWDYGCTVANFAGLPVPDTTGLAATDFAPHSIGIRQANLPEWKLDNTQIGFKVEGVFKEIGFSLNYLSYLAQLPSLHGGSVGPAAMNNFTGEVQQWPYLIAFDIEFPRIHLFGGSLDIYSDSLKSVFRIEAAYTTGEEFANTLRPELYSKSDVFRYVIGWDRDTFIPFLNDEKAFLISAQIFGQHILDHELEDTAGSLAGAPGFGKAGIPDWKDNWIATFLLKGWWNQNRLSPQLLAAYDFRAQTAVVSPSVDWLINDSWRLVVAANFKFGAGAKKFDDCRSCNPWAPFTATPFHTDPTQPGSVGLGGFEPLGRFRSGPIGMAEAEDEIQVTLRYRF</sequence>
<keyword evidence="1" id="KW-0732">Signal</keyword>
<evidence type="ECO:0000256" key="1">
    <source>
        <dbReference type="SAM" id="SignalP"/>
    </source>
</evidence>
<dbReference type="PROSITE" id="PS51318">
    <property type="entry name" value="TAT"/>
    <property type="match status" value="1"/>
</dbReference>
<dbReference type="RefSeq" id="WP_139940463.1">
    <property type="nucleotide sequence ID" value="NZ_JBHSYP010000008.1"/>
</dbReference>
<dbReference type="OrthoDB" id="9763101at2"/>
<accession>A0A501PJX8</accession>
<feature type="chain" id="PRO_5021341600" evidence="1">
    <location>
        <begin position="31"/>
        <end position="655"/>
    </location>
</feature>
<feature type="signal peptide" evidence="1">
    <location>
        <begin position="1"/>
        <end position="30"/>
    </location>
</feature>
<dbReference type="InterPro" id="IPR006311">
    <property type="entry name" value="TAT_signal"/>
</dbReference>
<dbReference type="Proteomes" id="UP000319148">
    <property type="component" value="Unassembled WGS sequence"/>
</dbReference>
<gene>
    <name evidence="2" type="ORF">FIV46_08590</name>
</gene>
<name>A0A501PJX8_9PROT</name>
<keyword evidence="3" id="KW-1185">Reference proteome</keyword>
<proteinExistence type="predicted"/>
<protein>
    <submittedName>
        <fullName evidence="2">DUF1302 domain-containing protein</fullName>
    </submittedName>
</protein>
<reference evidence="3" key="1">
    <citation type="submission" date="2019-06" db="EMBL/GenBank/DDBJ databases">
        <title>The complete genome of Emcibacter congregatus ZYLT.</title>
        <authorList>
            <person name="Zhao Z."/>
        </authorList>
    </citation>
    <scope>NUCLEOTIDE SEQUENCE [LARGE SCALE GENOMIC DNA]</scope>
    <source>
        <strain evidence="3">MCCC 1A06723</strain>
    </source>
</reference>
<dbReference type="Pfam" id="PF06980">
    <property type="entry name" value="DUF1302"/>
    <property type="match status" value="1"/>
</dbReference>
<evidence type="ECO:0000313" key="2">
    <source>
        <dbReference type="EMBL" id="TPD60769.1"/>
    </source>
</evidence>
<organism evidence="2 3">
    <name type="scientific">Emcibacter nanhaiensis</name>
    <dbReference type="NCBI Taxonomy" id="1505037"/>
    <lineage>
        <taxon>Bacteria</taxon>
        <taxon>Pseudomonadati</taxon>
        <taxon>Pseudomonadota</taxon>
        <taxon>Alphaproteobacteria</taxon>
        <taxon>Emcibacterales</taxon>
        <taxon>Emcibacteraceae</taxon>
        <taxon>Emcibacter</taxon>
    </lineage>
</organism>
<dbReference type="EMBL" id="VFIY01000006">
    <property type="protein sequence ID" value="TPD60769.1"/>
    <property type="molecule type" value="Genomic_DNA"/>
</dbReference>